<dbReference type="EMBL" id="GL377304">
    <property type="protein sequence ID" value="EFI99651.1"/>
    <property type="molecule type" value="Genomic_DNA"/>
</dbReference>
<dbReference type="eggNOG" id="KOG2136">
    <property type="taxonomic scope" value="Eukaryota"/>
</dbReference>
<dbReference type="KEGG" id="scm:SCHCO_02491843"/>
<proteinExistence type="predicted"/>
<sequence>MSLFKKKGPKPAFKPRLSEVAADDTVKTAGDEDGAGAESPSAIATKLKKQAKKAKVKTPLSFGAEEQESEGTEFKVKKSKLSQKLSHGNKSALPPNLDQASITPQSSAPKYDQNYLNELKANTPTARPTFAADVDPEMAMDVDSTDMAVSVIDVDALDEPVEPAPLIPTESTVKAAKERRERSRKTGQPADEDFISLSLVQRETEYQGPHPTSRLMREEDDLGEGDDEFAEYTSAKDRIALGKKSRKAEAAKRREDIQELIADAEEEDEEAMEWEQEQIRRGGQLPTDVPGKPAKAVYKPAPIPPSTPIPTLAPALARLTQQLSQLTASHASTTSALNAVARERDEIEEREKEMREMVERAEAKRAWFDEFREWVESVAGFLDEKYPALERVEEDQLVLLKERSGIIAKRRQEEDIDDLATFLGPIPQTTEEPSAKSDRQSRRTTRLTRRQRRHIRDTSIQNDEEGYSTDSSLPEEDANAYDDAVASLKKSRREVLADVRAEEFRDPGRGRWGSWREHYADTYVGAWGGLGVVSAWEFWVRLEMADWDPVENSRSLDAFKWYKGLYEYARPGEGEVESRDLGPDGDLVSSMITTAVIPRLAKVLEGGAFDAYSEKHVRRVIDLAEEVEASIEPDSIKLQILQKAVITVFQRAVASAEGLLVQYKAHGYSRPFDPEAIPARRRYIARHVKLLQNMLRWRRYTEERFGVGALVERLVEGVILYAAEGGWEVGGADLAGKVRDMLPKELVSAGLRARLG</sequence>
<gene>
    <name evidence="5" type="ORF">SCHCODRAFT_107138</name>
</gene>
<dbReference type="HOGENOM" id="CLU_020074_0_0_1"/>
<dbReference type="InterPro" id="IPR028211">
    <property type="entry name" value="Ntr2"/>
</dbReference>
<dbReference type="RefSeq" id="XP_003034554.1">
    <property type="nucleotide sequence ID" value="XM_003034508.1"/>
</dbReference>
<protein>
    <recommendedName>
        <fullName evidence="7">GCF C-terminal domain-containing protein</fullName>
    </recommendedName>
</protein>
<reference evidence="5 6" key="1">
    <citation type="journal article" date="2010" name="Nat. Biotechnol.">
        <title>Genome sequence of the model mushroom Schizophyllum commune.</title>
        <authorList>
            <person name="Ohm R.A."/>
            <person name="de Jong J.F."/>
            <person name="Lugones L.G."/>
            <person name="Aerts A."/>
            <person name="Kothe E."/>
            <person name="Stajich J.E."/>
            <person name="de Vries R.P."/>
            <person name="Record E."/>
            <person name="Levasseur A."/>
            <person name="Baker S.E."/>
            <person name="Bartholomew K.A."/>
            <person name="Coutinho P.M."/>
            <person name="Erdmann S."/>
            <person name="Fowler T.J."/>
            <person name="Gathman A.C."/>
            <person name="Lombard V."/>
            <person name="Henrissat B."/>
            <person name="Knabe N."/>
            <person name="Kuees U."/>
            <person name="Lilly W.W."/>
            <person name="Lindquist E."/>
            <person name="Lucas S."/>
            <person name="Magnuson J.K."/>
            <person name="Piumi F."/>
            <person name="Raudaskoski M."/>
            <person name="Salamov A."/>
            <person name="Schmutz J."/>
            <person name="Schwarze F.W.M.R."/>
            <person name="vanKuyk P.A."/>
            <person name="Horton J.S."/>
            <person name="Grigoriev I.V."/>
            <person name="Woesten H.A.B."/>
        </authorList>
    </citation>
    <scope>NUCLEOTIDE SEQUENCE [LARGE SCALE GENOMIC DNA]</scope>
    <source>
        <strain evidence="6">H4-8 / FGSC 9210</strain>
    </source>
</reference>
<dbReference type="InParanoid" id="D8PXD3"/>
<name>D8PXD3_SCHCM</name>
<organism evidence="6">
    <name type="scientific">Schizophyllum commune (strain H4-8 / FGSC 9210)</name>
    <name type="common">Split gill fungus</name>
    <dbReference type="NCBI Taxonomy" id="578458"/>
    <lineage>
        <taxon>Eukaryota</taxon>
        <taxon>Fungi</taxon>
        <taxon>Dikarya</taxon>
        <taxon>Basidiomycota</taxon>
        <taxon>Agaricomycotina</taxon>
        <taxon>Agaricomycetes</taxon>
        <taxon>Agaricomycetidae</taxon>
        <taxon>Agaricales</taxon>
        <taxon>Schizophyllaceae</taxon>
        <taxon>Schizophyllum</taxon>
    </lineage>
</organism>
<evidence type="ECO:0000256" key="2">
    <source>
        <dbReference type="ARBA" id="ARBA00023242"/>
    </source>
</evidence>
<evidence type="ECO:0000256" key="1">
    <source>
        <dbReference type="ARBA" id="ARBA00004123"/>
    </source>
</evidence>
<evidence type="ECO:0000313" key="6">
    <source>
        <dbReference type="Proteomes" id="UP000007431"/>
    </source>
</evidence>
<dbReference type="Pfam" id="PF15458">
    <property type="entry name" value="NTR2"/>
    <property type="match status" value="1"/>
</dbReference>
<evidence type="ECO:0008006" key="7">
    <source>
        <dbReference type="Google" id="ProtNLM"/>
    </source>
</evidence>
<dbReference type="Proteomes" id="UP000007431">
    <property type="component" value="Unassembled WGS sequence"/>
</dbReference>
<feature type="coiled-coil region" evidence="3">
    <location>
        <begin position="247"/>
        <end position="277"/>
    </location>
</feature>
<dbReference type="GeneID" id="9585751"/>
<dbReference type="GO" id="GO:0071008">
    <property type="term" value="C:U2-type post-mRNA release spliceosomal complex"/>
    <property type="evidence" value="ECO:0007669"/>
    <property type="project" value="InterPro"/>
</dbReference>
<dbReference type="VEuPathDB" id="FungiDB:SCHCODRAFT_02491843"/>
<feature type="compositionally biased region" description="Basic residues" evidence="4">
    <location>
        <begin position="46"/>
        <end position="56"/>
    </location>
</feature>
<dbReference type="OMA" id="MKNICLW"/>
<dbReference type="InterPro" id="IPR012890">
    <property type="entry name" value="GCFC2-like"/>
</dbReference>
<feature type="compositionally biased region" description="Polar residues" evidence="4">
    <location>
        <begin position="98"/>
        <end position="122"/>
    </location>
</feature>
<evidence type="ECO:0000313" key="5">
    <source>
        <dbReference type="EMBL" id="EFI99651.1"/>
    </source>
</evidence>
<accession>D8PXD3</accession>
<keyword evidence="6" id="KW-1185">Reference proteome</keyword>
<comment type="subcellular location">
    <subcellularLocation>
        <location evidence="1">Nucleus</location>
    </subcellularLocation>
</comment>
<evidence type="ECO:0000256" key="3">
    <source>
        <dbReference type="SAM" id="Coils"/>
    </source>
</evidence>
<feature type="non-terminal residue" evidence="5">
    <location>
        <position position="756"/>
    </location>
</feature>
<feature type="region of interest" description="Disordered" evidence="4">
    <location>
        <begin position="161"/>
        <end position="225"/>
    </location>
</feature>
<keyword evidence="3" id="KW-0175">Coiled coil</keyword>
<dbReference type="PANTHER" id="PTHR12214">
    <property type="entry name" value="GC-RICH SEQUENCE DNA-BINDING FACTOR"/>
    <property type="match status" value="1"/>
</dbReference>
<feature type="compositionally biased region" description="Basic residues" evidence="4">
    <location>
        <begin position="442"/>
        <end position="455"/>
    </location>
</feature>
<feature type="coiled-coil region" evidence="3">
    <location>
        <begin position="337"/>
        <end position="364"/>
    </location>
</feature>
<evidence type="ECO:0000256" key="4">
    <source>
        <dbReference type="SAM" id="MobiDB-lite"/>
    </source>
</evidence>
<dbReference type="GO" id="GO:0000390">
    <property type="term" value="P:spliceosomal complex disassembly"/>
    <property type="evidence" value="ECO:0007669"/>
    <property type="project" value="InterPro"/>
</dbReference>
<feature type="compositionally biased region" description="Acidic residues" evidence="4">
    <location>
        <begin position="462"/>
        <end position="476"/>
    </location>
</feature>
<feature type="region of interest" description="Disordered" evidence="4">
    <location>
        <begin position="1"/>
        <end position="122"/>
    </location>
</feature>
<dbReference type="OrthoDB" id="429427at2759"/>
<dbReference type="PANTHER" id="PTHR12214:SF0">
    <property type="entry name" value="LD29489P"/>
    <property type="match status" value="1"/>
</dbReference>
<dbReference type="STRING" id="578458.D8PXD3"/>
<dbReference type="GO" id="GO:0003677">
    <property type="term" value="F:DNA binding"/>
    <property type="evidence" value="ECO:0007669"/>
    <property type="project" value="InterPro"/>
</dbReference>
<dbReference type="AlphaFoldDB" id="D8PXD3"/>
<feature type="region of interest" description="Disordered" evidence="4">
    <location>
        <begin position="423"/>
        <end position="476"/>
    </location>
</feature>
<keyword evidence="2" id="KW-0539">Nucleus</keyword>